<gene>
    <name evidence="1" type="ORF">BHF72_1500</name>
</gene>
<keyword evidence="2" id="KW-1185">Reference proteome</keyword>
<proteinExistence type="predicted"/>
<reference evidence="1 2" key="1">
    <citation type="submission" date="2016-09" db="EMBL/GenBank/DDBJ databases">
        <authorList>
            <person name="Capua I."/>
            <person name="De Benedictis P."/>
            <person name="Joannis T."/>
            <person name="Lombin L.H."/>
            <person name="Cattoli G."/>
        </authorList>
    </citation>
    <scope>NUCLEOTIDE SEQUENCE [LARGE SCALE GENOMIC DNA]</scope>
    <source>
        <strain evidence="1 2">NRS-1</strain>
    </source>
</reference>
<evidence type="ECO:0000313" key="1">
    <source>
        <dbReference type="EMBL" id="OEL12043.1"/>
    </source>
</evidence>
<evidence type="ECO:0000313" key="2">
    <source>
        <dbReference type="Proteomes" id="UP000095601"/>
    </source>
</evidence>
<dbReference type="Proteomes" id="UP000095601">
    <property type="component" value="Unassembled WGS sequence"/>
</dbReference>
<sequence>MAKIGNLHEVGSWKLEVFQKHTFLYFFTFRHAFRTRFLIFLPTLNPQKN</sequence>
<dbReference type="AlphaFoldDB" id="A0A1E5UGM2"/>
<organism evidence="1 2">
    <name type="scientific">Cloacibacterium normanense</name>
    <dbReference type="NCBI Taxonomy" id="237258"/>
    <lineage>
        <taxon>Bacteria</taxon>
        <taxon>Pseudomonadati</taxon>
        <taxon>Bacteroidota</taxon>
        <taxon>Flavobacteriia</taxon>
        <taxon>Flavobacteriales</taxon>
        <taxon>Weeksellaceae</taxon>
    </lineage>
</organism>
<dbReference type="EMBL" id="MKGI01000012">
    <property type="protein sequence ID" value="OEL12043.1"/>
    <property type="molecule type" value="Genomic_DNA"/>
</dbReference>
<name>A0A1E5UGM2_9FLAO</name>
<comment type="caution">
    <text evidence="1">The sequence shown here is derived from an EMBL/GenBank/DDBJ whole genome shotgun (WGS) entry which is preliminary data.</text>
</comment>
<protein>
    <submittedName>
        <fullName evidence="1">Uncharacterized protein</fullName>
    </submittedName>
</protein>
<accession>A0A1E5UGM2</accession>